<dbReference type="PANTHER" id="PTHR30529:SF7">
    <property type="entry name" value="CYTOCHROME B561 BACTERIAL_NI-HYDROGENASE DOMAIN-CONTAINING PROTEIN"/>
    <property type="match status" value="1"/>
</dbReference>
<feature type="transmembrane region" description="Helical" evidence="13">
    <location>
        <begin position="205"/>
        <end position="224"/>
    </location>
</feature>
<keyword evidence="6 13" id="KW-0812">Transmembrane</keyword>
<proteinExistence type="inferred from homology"/>
<dbReference type="RefSeq" id="WP_188481684.1">
    <property type="nucleotide sequence ID" value="NZ_BMFC01000003.1"/>
</dbReference>
<keyword evidence="3" id="KW-0813">Transport</keyword>
<dbReference type="Gene3D" id="2.40.128.110">
    <property type="entry name" value="Lipid/polyisoprenoid-binding, YceI-like"/>
    <property type="match status" value="1"/>
</dbReference>
<reference evidence="16" key="1">
    <citation type="journal article" date="2019" name="Int. J. Syst. Evol. Microbiol.">
        <title>The Global Catalogue of Microorganisms (GCM) 10K type strain sequencing project: providing services to taxonomists for standard genome sequencing and annotation.</title>
        <authorList>
            <consortium name="The Broad Institute Genomics Platform"/>
            <consortium name="The Broad Institute Genome Sequencing Center for Infectious Disease"/>
            <person name="Wu L."/>
            <person name="Ma J."/>
        </authorList>
    </citation>
    <scope>NUCLEOTIDE SEQUENCE [LARGE SCALE GENOMIC DNA]</scope>
    <source>
        <strain evidence="16">CGMCC 1.12478</strain>
    </source>
</reference>
<evidence type="ECO:0000256" key="1">
    <source>
        <dbReference type="ARBA" id="ARBA00001970"/>
    </source>
</evidence>
<dbReference type="SMART" id="SM00867">
    <property type="entry name" value="YceI"/>
    <property type="match status" value="1"/>
</dbReference>
<dbReference type="Pfam" id="PF01292">
    <property type="entry name" value="Ni_hydr_CYTB"/>
    <property type="match status" value="1"/>
</dbReference>
<evidence type="ECO:0000256" key="12">
    <source>
        <dbReference type="ARBA" id="ARBA00037975"/>
    </source>
</evidence>
<feature type="domain" description="Lipid/polyisoprenoid-binding YceI-like" evidence="14">
    <location>
        <begin position="243"/>
        <end position="398"/>
    </location>
</feature>
<comment type="subcellular location">
    <subcellularLocation>
        <location evidence="2">Cell membrane</location>
        <topology evidence="2">Multi-pass membrane protein</topology>
    </subcellularLocation>
</comment>
<organism evidence="15 16">
    <name type="scientific">Marivita lacus</name>
    <dbReference type="NCBI Taxonomy" id="1323742"/>
    <lineage>
        <taxon>Bacteria</taxon>
        <taxon>Pseudomonadati</taxon>
        <taxon>Pseudomonadota</taxon>
        <taxon>Alphaproteobacteria</taxon>
        <taxon>Rhodobacterales</taxon>
        <taxon>Roseobacteraceae</taxon>
        <taxon>Marivita</taxon>
    </lineage>
</organism>
<keyword evidence="11 13" id="KW-0472">Membrane</keyword>
<keyword evidence="9 13" id="KW-1133">Transmembrane helix</keyword>
<protein>
    <submittedName>
        <fullName evidence="15">Cytochrome b561</fullName>
    </submittedName>
</protein>
<feature type="transmembrane region" description="Helical" evidence="13">
    <location>
        <begin position="96"/>
        <end position="114"/>
    </location>
</feature>
<evidence type="ECO:0000256" key="9">
    <source>
        <dbReference type="ARBA" id="ARBA00022989"/>
    </source>
</evidence>
<dbReference type="InterPro" id="IPR052168">
    <property type="entry name" value="Cytochrome_b561_oxidase"/>
</dbReference>
<keyword evidence="8" id="KW-0249">Electron transport</keyword>
<dbReference type="Gene3D" id="1.20.950.20">
    <property type="entry name" value="Transmembrane di-heme cytochromes, Chain C"/>
    <property type="match status" value="1"/>
</dbReference>
<dbReference type="InterPro" id="IPR011577">
    <property type="entry name" value="Cyt_b561_bac/Ni-Hgenase"/>
</dbReference>
<sequence length="405" mass="43093">MPVANTTAQYGAVAKTFHWLTALGILAVIPLGIIANDLPYDTAEQLADKAWLFSLHKTIGVTLFFVALARILWALSQPKPAPLHPDRRTETLLAEIVHWLLYGSLVLVPLSGWIHHAATEGFAPIWWPFGQNLPLVPESLAVSEIAAGMHIVFERVLILSLALHIAGAIKHAVIDEDDTLARMLPGRCVGQAPLVKRHGKLMPPVLAVTVWAAAIGIGNMLGVFHDGQATAAEAPALQEVDSDWAVTEGSLGLTVRQMSSEVSGSFADWTADISFDETVSSGVAGSVDVEIAIQSLTLGSVTQQAMGPDYFASTQFPTARFSADILTTEKGHVADGTLTLRGVEEPVSLPFDLTLDGDTARVQGTTVLDRRAFNIGAGMTDQGQLGFEVSVTVDLVATRGGTPDN</sequence>
<keyword evidence="5" id="KW-0349">Heme</keyword>
<evidence type="ECO:0000256" key="8">
    <source>
        <dbReference type="ARBA" id="ARBA00022982"/>
    </source>
</evidence>
<dbReference type="EMBL" id="BMFC01000003">
    <property type="protein sequence ID" value="GGC01788.1"/>
    <property type="molecule type" value="Genomic_DNA"/>
</dbReference>
<dbReference type="Proteomes" id="UP000645462">
    <property type="component" value="Unassembled WGS sequence"/>
</dbReference>
<evidence type="ECO:0000256" key="11">
    <source>
        <dbReference type="ARBA" id="ARBA00023136"/>
    </source>
</evidence>
<comment type="similarity">
    <text evidence="12">Belongs to the cytochrome b561 family.</text>
</comment>
<evidence type="ECO:0000256" key="13">
    <source>
        <dbReference type="SAM" id="Phobius"/>
    </source>
</evidence>
<evidence type="ECO:0000256" key="10">
    <source>
        <dbReference type="ARBA" id="ARBA00023004"/>
    </source>
</evidence>
<feature type="transmembrane region" description="Helical" evidence="13">
    <location>
        <begin position="17"/>
        <end position="38"/>
    </location>
</feature>
<feature type="transmembrane region" description="Helical" evidence="13">
    <location>
        <begin position="50"/>
        <end position="76"/>
    </location>
</feature>
<dbReference type="InterPro" id="IPR016174">
    <property type="entry name" value="Di-haem_cyt_TM"/>
</dbReference>
<evidence type="ECO:0000256" key="5">
    <source>
        <dbReference type="ARBA" id="ARBA00022617"/>
    </source>
</evidence>
<keyword evidence="4" id="KW-1003">Cell membrane</keyword>
<dbReference type="InterPro" id="IPR007372">
    <property type="entry name" value="Lipid/polyisoprenoid-bd_YceI"/>
</dbReference>
<accession>A0ABQ1KMQ0</accession>
<gene>
    <name evidence="15" type="ORF">GCM10011363_17970</name>
</gene>
<evidence type="ECO:0000256" key="2">
    <source>
        <dbReference type="ARBA" id="ARBA00004651"/>
    </source>
</evidence>
<keyword evidence="16" id="KW-1185">Reference proteome</keyword>
<dbReference type="InterPro" id="IPR036761">
    <property type="entry name" value="TTHA0802/YceI-like_sf"/>
</dbReference>
<evidence type="ECO:0000259" key="14">
    <source>
        <dbReference type="SMART" id="SM00867"/>
    </source>
</evidence>
<dbReference type="SUPFAM" id="SSF101874">
    <property type="entry name" value="YceI-like"/>
    <property type="match status" value="1"/>
</dbReference>
<evidence type="ECO:0000256" key="4">
    <source>
        <dbReference type="ARBA" id="ARBA00022475"/>
    </source>
</evidence>
<dbReference type="SUPFAM" id="SSF81342">
    <property type="entry name" value="Transmembrane di-heme cytochromes"/>
    <property type="match status" value="1"/>
</dbReference>
<comment type="caution">
    <text evidence="15">The sequence shown here is derived from an EMBL/GenBank/DDBJ whole genome shotgun (WGS) entry which is preliminary data.</text>
</comment>
<evidence type="ECO:0000313" key="15">
    <source>
        <dbReference type="EMBL" id="GGC01788.1"/>
    </source>
</evidence>
<evidence type="ECO:0000256" key="6">
    <source>
        <dbReference type="ARBA" id="ARBA00022692"/>
    </source>
</evidence>
<evidence type="ECO:0000313" key="16">
    <source>
        <dbReference type="Proteomes" id="UP000645462"/>
    </source>
</evidence>
<evidence type="ECO:0000256" key="7">
    <source>
        <dbReference type="ARBA" id="ARBA00022723"/>
    </source>
</evidence>
<dbReference type="PANTHER" id="PTHR30529">
    <property type="entry name" value="CYTOCHROME B561"/>
    <property type="match status" value="1"/>
</dbReference>
<keyword evidence="7" id="KW-0479">Metal-binding</keyword>
<comment type="cofactor">
    <cofactor evidence="1">
        <name>heme b</name>
        <dbReference type="ChEBI" id="CHEBI:60344"/>
    </cofactor>
</comment>
<keyword evidence="10" id="KW-0408">Iron</keyword>
<evidence type="ECO:0000256" key="3">
    <source>
        <dbReference type="ARBA" id="ARBA00022448"/>
    </source>
</evidence>
<name>A0ABQ1KMQ0_9RHOB</name>
<dbReference type="Pfam" id="PF04264">
    <property type="entry name" value="YceI"/>
    <property type="match status" value="1"/>
</dbReference>